<proteinExistence type="predicted"/>
<accession>A0A1H7E4L4</accession>
<dbReference type="SUPFAM" id="SSF53720">
    <property type="entry name" value="ALDH-like"/>
    <property type="match status" value="1"/>
</dbReference>
<evidence type="ECO:0000256" key="1">
    <source>
        <dbReference type="ARBA" id="ARBA00023002"/>
    </source>
</evidence>
<dbReference type="Pfam" id="PF00171">
    <property type="entry name" value="Aldedh"/>
    <property type="match status" value="1"/>
</dbReference>
<keyword evidence="4" id="KW-1185">Reference proteome</keyword>
<dbReference type="Proteomes" id="UP000198866">
    <property type="component" value="Unassembled WGS sequence"/>
</dbReference>
<feature type="domain" description="Aldehyde dehydrogenase" evidence="2">
    <location>
        <begin position="7"/>
        <end position="282"/>
    </location>
</feature>
<dbReference type="STRING" id="667676.SAMN05192539_104154"/>
<sequence>MNVRATSAEVMGEQQDAGVRHAVATLVERARAAQREFENAGQEALDMAAAAAAWAIMQPARNRQLAELSVEDTGLGNADDKFRKNFRKTLGLLRDLHDQKTTGVIARDASKGIVEIARAVGVVAAVTPSTNPAATPANKIINALKCGNAVIVAPSPKGYSSCALLIGFIHTQLAKAGLSADLVQMLPAPISKAATAELMRQCDLVVATGSQANVRMAYASGTPAFGVGAGNVASIVTASADLRDAAHKIARSKTFDNATSCSSENSVVIEEAVYQPMLDELISCGGVRLDEAQKAKLQAAMWHDGKLSAQCTARSAQTIARAAGLDDIAMREPAFLMVEETGFGAQHPFSGEKLAPVLTVYRARNFDAAAEVVRNIYAYMGAGHSVGLHSADAQQAVYLGTTLPVSRVIVNQAHCLATGGNFDNGLPFSLSMGCGTWGRNNFSSNLGFHQYLNITRVAYPIEEHVPDADELLGDFFRRYGR</sequence>
<protein>
    <submittedName>
        <fullName evidence="3">Sulfoacetaldehyde dehydrogenase</fullName>
    </submittedName>
</protein>
<evidence type="ECO:0000313" key="4">
    <source>
        <dbReference type="Proteomes" id="UP000198866"/>
    </source>
</evidence>
<evidence type="ECO:0000313" key="3">
    <source>
        <dbReference type="EMBL" id="SEK08594.1"/>
    </source>
</evidence>
<dbReference type="Gene3D" id="3.40.309.10">
    <property type="entry name" value="Aldehyde Dehydrogenase, Chain A, domain 2"/>
    <property type="match status" value="1"/>
</dbReference>
<dbReference type="PANTHER" id="PTHR11699">
    <property type="entry name" value="ALDEHYDE DEHYDROGENASE-RELATED"/>
    <property type="match status" value="1"/>
</dbReference>
<evidence type="ECO:0000259" key="2">
    <source>
        <dbReference type="Pfam" id="PF00171"/>
    </source>
</evidence>
<dbReference type="Gene3D" id="3.40.605.10">
    <property type="entry name" value="Aldehyde Dehydrogenase, Chain A, domain 1"/>
    <property type="match status" value="1"/>
</dbReference>
<organism evidence="3 4">
    <name type="scientific">Paraburkholderia diazotrophica</name>
    <dbReference type="NCBI Taxonomy" id="667676"/>
    <lineage>
        <taxon>Bacteria</taxon>
        <taxon>Pseudomonadati</taxon>
        <taxon>Pseudomonadota</taxon>
        <taxon>Betaproteobacteria</taxon>
        <taxon>Burkholderiales</taxon>
        <taxon>Burkholderiaceae</taxon>
        <taxon>Paraburkholderia</taxon>
    </lineage>
</organism>
<dbReference type="NCBIfam" id="NF047625">
    <property type="entry name" value="AcylSulfactDhSauS"/>
    <property type="match status" value="1"/>
</dbReference>
<keyword evidence="1" id="KW-0560">Oxidoreductase</keyword>
<dbReference type="InterPro" id="IPR016163">
    <property type="entry name" value="Ald_DH_C"/>
</dbReference>
<dbReference type="OrthoDB" id="9815791at2"/>
<gene>
    <name evidence="3" type="ORF">SAMN05192539_104154</name>
</gene>
<dbReference type="InterPro" id="IPR016162">
    <property type="entry name" value="Ald_DH_N"/>
</dbReference>
<dbReference type="EMBL" id="FNYE01000041">
    <property type="protein sequence ID" value="SEK08594.1"/>
    <property type="molecule type" value="Genomic_DNA"/>
</dbReference>
<dbReference type="InterPro" id="IPR015590">
    <property type="entry name" value="Aldehyde_DH_dom"/>
</dbReference>
<name>A0A1H7E4L4_9BURK</name>
<dbReference type="InterPro" id="IPR016161">
    <property type="entry name" value="Ald_DH/histidinol_DH"/>
</dbReference>
<reference evidence="4" key="1">
    <citation type="submission" date="2016-10" db="EMBL/GenBank/DDBJ databases">
        <authorList>
            <person name="Varghese N."/>
            <person name="Submissions S."/>
        </authorList>
    </citation>
    <scope>NUCLEOTIDE SEQUENCE [LARGE SCALE GENOMIC DNA]</scope>
    <source>
        <strain evidence="4">LMG 26031</strain>
    </source>
</reference>
<dbReference type="GO" id="GO:0016620">
    <property type="term" value="F:oxidoreductase activity, acting on the aldehyde or oxo group of donors, NAD or NADP as acceptor"/>
    <property type="evidence" value="ECO:0007669"/>
    <property type="project" value="InterPro"/>
</dbReference>
<dbReference type="AlphaFoldDB" id="A0A1H7E4L4"/>